<evidence type="ECO:0000313" key="2">
    <source>
        <dbReference type="Proteomes" id="UP000095767"/>
    </source>
</evidence>
<protein>
    <submittedName>
        <fullName evidence="1">Uncharacterized protein</fullName>
    </submittedName>
</protein>
<accession>A0A1E5UWS9</accession>
<proteinExistence type="predicted"/>
<name>A0A1E5UWS9_9POAL</name>
<dbReference type="EMBL" id="LWDX02060258">
    <property type="protein sequence ID" value="OEL17331.1"/>
    <property type="molecule type" value="Genomic_DNA"/>
</dbReference>
<sequence length="68" mass="8137">MMARPYKPVDEIPEERLAEFSQEFRDWYATEKAITDKIVEYEQALINQYLTKGYAENEIEITDDDEEN</sequence>
<dbReference type="OrthoDB" id="695726at2759"/>
<gene>
    <name evidence="1" type="ORF">BAE44_0021649</name>
</gene>
<comment type="caution">
    <text evidence="1">The sequence shown here is derived from an EMBL/GenBank/DDBJ whole genome shotgun (WGS) entry which is preliminary data.</text>
</comment>
<evidence type="ECO:0000313" key="1">
    <source>
        <dbReference type="EMBL" id="OEL17331.1"/>
    </source>
</evidence>
<dbReference type="AlphaFoldDB" id="A0A1E5UWS9"/>
<dbReference type="Proteomes" id="UP000095767">
    <property type="component" value="Unassembled WGS sequence"/>
</dbReference>
<organism evidence="1 2">
    <name type="scientific">Dichanthelium oligosanthes</name>
    <dbReference type="NCBI Taxonomy" id="888268"/>
    <lineage>
        <taxon>Eukaryota</taxon>
        <taxon>Viridiplantae</taxon>
        <taxon>Streptophyta</taxon>
        <taxon>Embryophyta</taxon>
        <taxon>Tracheophyta</taxon>
        <taxon>Spermatophyta</taxon>
        <taxon>Magnoliopsida</taxon>
        <taxon>Liliopsida</taxon>
        <taxon>Poales</taxon>
        <taxon>Poaceae</taxon>
        <taxon>PACMAD clade</taxon>
        <taxon>Panicoideae</taxon>
        <taxon>Panicodae</taxon>
        <taxon>Paniceae</taxon>
        <taxon>Dichantheliinae</taxon>
        <taxon>Dichanthelium</taxon>
    </lineage>
</organism>
<reference evidence="1 2" key="1">
    <citation type="submission" date="2016-09" db="EMBL/GenBank/DDBJ databases">
        <title>The draft genome of Dichanthelium oligosanthes: A C3 panicoid grass species.</title>
        <authorList>
            <person name="Studer A.J."/>
            <person name="Schnable J.C."/>
            <person name="Brutnell T.P."/>
        </authorList>
    </citation>
    <scope>NUCLEOTIDE SEQUENCE [LARGE SCALE GENOMIC DNA]</scope>
    <source>
        <strain evidence="2">cv. Kellogg 1175</strain>
        <tissue evidence="1">Leaf</tissue>
    </source>
</reference>
<keyword evidence="2" id="KW-1185">Reference proteome</keyword>